<keyword evidence="5 7" id="KW-1133">Transmembrane helix</keyword>
<sequence>MLETLTNLDWIDTYALPWGINLLFALGTFIVGRWVARGVVAVARRVLTHAKLDVILVNFILSILQGVLLLVVIIAALDRLGVDTTSLVALIGAAGLAIGLALQDSLKNFAAGVMLIVFRPFKAGDFVEAGGTSGVVEKINIFSSTFRTVDNREIIVPNGAIYSGVITNFSARATRRIDLLFGISYDDDIRKVKGIIEQVLKDDPRVLADPAPFIGVADLADSSVNIHVRPWVATADYFDTMCSLKEKVKIAFDENGITIPYPQMDMYQHVIHVPSGQNVETRTGA</sequence>
<evidence type="ECO:0000256" key="4">
    <source>
        <dbReference type="ARBA" id="ARBA00022692"/>
    </source>
</evidence>
<dbReference type="Gene3D" id="3.30.70.100">
    <property type="match status" value="1"/>
</dbReference>
<dbReference type="Pfam" id="PF21088">
    <property type="entry name" value="MS_channel_1st"/>
    <property type="match status" value="1"/>
</dbReference>
<feature type="transmembrane region" description="Helical" evidence="7">
    <location>
        <begin position="83"/>
        <end position="102"/>
    </location>
</feature>
<dbReference type="InterPro" id="IPR010920">
    <property type="entry name" value="LSM_dom_sf"/>
</dbReference>
<dbReference type="InterPro" id="IPR049142">
    <property type="entry name" value="MS_channel_1st"/>
</dbReference>
<evidence type="ECO:0000256" key="2">
    <source>
        <dbReference type="ARBA" id="ARBA00008017"/>
    </source>
</evidence>
<dbReference type="RefSeq" id="WP_004260338.1">
    <property type="nucleotide sequence ID" value="NZ_CP014646.1"/>
</dbReference>
<keyword evidence="7" id="KW-0407">Ion channel</keyword>
<evidence type="ECO:0000259" key="8">
    <source>
        <dbReference type="Pfam" id="PF00924"/>
    </source>
</evidence>
<dbReference type="SUPFAM" id="SSF82861">
    <property type="entry name" value="Mechanosensitive channel protein MscS (YggB), transmembrane region"/>
    <property type="match status" value="1"/>
</dbReference>
<organism evidence="11 12">
    <name type="scientific">Thauera humireducens</name>
    <dbReference type="NCBI Taxonomy" id="1134435"/>
    <lineage>
        <taxon>Bacteria</taxon>
        <taxon>Pseudomonadati</taxon>
        <taxon>Pseudomonadota</taxon>
        <taxon>Betaproteobacteria</taxon>
        <taxon>Rhodocyclales</taxon>
        <taxon>Zoogloeaceae</taxon>
        <taxon>Thauera</taxon>
    </lineage>
</organism>
<dbReference type="Gene3D" id="1.10.287.1260">
    <property type="match status" value="1"/>
</dbReference>
<evidence type="ECO:0000256" key="6">
    <source>
        <dbReference type="ARBA" id="ARBA00023136"/>
    </source>
</evidence>
<proteinExistence type="inferred from homology"/>
<dbReference type="STRING" id="1134435.AC731_016015"/>
<keyword evidence="7" id="KW-0813">Transport</keyword>
<dbReference type="InterPro" id="IPR023408">
    <property type="entry name" value="MscS_beta-dom_sf"/>
</dbReference>
<keyword evidence="7" id="KW-0997">Cell inner membrane</keyword>
<evidence type="ECO:0000256" key="7">
    <source>
        <dbReference type="RuleBase" id="RU369025"/>
    </source>
</evidence>
<evidence type="ECO:0000259" key="9">
    <source>
        <dbReference type="Pfam" id="PF21082"/>
    </source>
</evidence>
<evidence type="ECO:0000256" key="3">
    <source>
        <dbReference type="ARBA" id="ARBA00022475"/>
    </source>
</evidence>
<dbReference type="InterPro" id="IPR011066">
    <property type="entry name" value="MscS_channel_C_sf"/>
</dbReference>
<evidence type="ECO:0000313" key="12">
    <source>
        <dbReference type="Proteomes" id="UP000036902"/>
    </source>
</evidence>
<feature type="transmembrane region" description="Helical" evidence="7">
    <location>
        <begin position="20"/>
        <end position="43"/>
    </location>
</feature>
<comment type="function">
    <text evidence="7">Mechanosensitive channel that participates in the regulation of osmotic pressure changes within the cell, opening in response to stretch forces in the membrane lipid bilayer, without the need for other proteins. Contributes to normal resistance to hypoosmotic shock. Forms an ion channel of 1.0 nanosiemens conductance with a slight preference for anions.</text>
</comment>
<gene>
    <name evidence="11" type="ORF">AC731_016015</name>
</gene>
<feature type="domain" description="Mechanosensitive ion channel transmembrane helices 2/3" evidence="10">
    <location>
        <begin position="67"/>
        <end position="103"/>
    </location>
</feature>
<keyword evidence="7" id="KW-0406">Ion transport</keyword>
<keyword evidence="3" id="KW-1003">Cell membrane</keyword>
<dbReference type="GO" id="GO:0008381">
    <property type="term" value="F:mechanosensitive monoatomic ion channel activity"/>
    <property type="evidence" value="ECO:0007669"/>
    <property type="project" value="InterPro"/>
</dbReference>
<name>A0A127K8N9_9RHOO</name>
<evidence type="ECO:0000256" key="1">
    <source>
        <dbReference type="ARBA" id="ARBA00004651"/>
    </source>
</evidence>
<dbReference type="PANTHER" id="PTHR30221">
    <property type="entry name" value="SMALL-CONDUCTANCE MECHANOSENSITIVE CHANNEL"/>
    <property type="match status" value="1"/>
</dbReference>
<dbReference type="InterPro" id="IPR006685">
    <property type="entry name" value="MscS_channel_2nd"/>
</dbReference>
<keyword evidence="12" id="KW-1185">Reference proteome</keyword>
<dbReference type="InterPro" id="IPR011014">
    <property type="entry name" value="MscS_channel_TM-2"/>
</dbReference>
<dbReference type="InterPro" id="IPR049278">
    <property type="entry name" value="MS_channel_C"/>
</dbReference>
<dbReference type="SUPFAM" id="SSF82689">
    <property type="entry name" value="Mechanosensitive channel protein MscS (YggB), C-terminal domain"/>
    <property type="match status" value="1"/>
</dbReference>
<evidence type="ECO:0000259" key="10">
    <source>
        <dbReference type="Pfam" id="PF21088"/>
    </source>
</evidence>
<comment type="caution">
    <text evidence="7">Lacks conserved residue(s) required for the propagation of feature annotation.</text>
</comment>
<dbReference type="SUPFAM" id="SSF50182">
    <property type="entry name" value="Sm-like ribonucleoproteins"/>
    <property type="match status" value="1"/>
</dbReference>
<comment type="subunit">
    <text evidence="7">Homoheptamer.</text>
</comment>
<evidence type="ECO:0000256" key="5">
    <source>
        <dbReference type="ARBA" id="ARBA00022989"/>
    </source>
</evidence>
<dbReference type="KEGG" id="thu:AC731_016015"/>
<evidence type="ECO:0000313" key="11">
    <source>
        <dbReference type="EMBL" id="AMO38307.1"/>
    </source>
</evidence>
<dbReference type="Gene3D" id="2.30.30.60">
    <property type="match status" value="1"/>
</dbReference>
<dbReference type="Pfam" id="PF00924">
    <property type="entry name" value="MS_channel_2nd"/>
    <property type="match status" value="1"/>
</dbReference>
<dbReference type="InterPro" id="IPR045275">
    <property type="entry name" value="MscS_archaea/bacteria_type"/>
</dbReference>
<dbReference type="GO" id="GO:0005886">
    <property type="term" value="C:plasma membrane"/>
    <property type="evidence" value="ECO:0007669"/>
    <property type="project" value="UniProtKB-SubCell"/>
</dbReference>
<reference evidence="12" key="1">
    <citation type="submission" date="2016-03" db="EMBL/GenBank/DDBJ databases">
        <authorList>
            <person name="Ma C."/>
            <person name="Zhou S."/>
            <person name="Yang G."/>
        </authorList>
    </citation>
    <scope>NUCLEOTIDE SEQUENCE [LARGE SCALE GENOMIC DNA]</scope>
    <source>
        <strain evidence="12">SgZ-1</strain>
    </source>
</reference>
<keyword evidence="6 7" id="KW-0472">Membrane</keyword>
<comment type="subcellular location">
    <subcellularLocation>
        <location evidence="7">Cell inner membrane</location>
        <topology evidence="7">Multi-pass membrane protein</topology>
    </subcellularLocation>
    <subcellularLocation>
        <location evidence="1">Cell membrane</location>
        <topology evidence="1">Multi-pass membrane protein</topology>
    </subcellularLocation>
</comment>
<dbReference type="Proteomes" id="UP000036902">
    <property type="component" value="Chromosome"/>
</dbReference>
<accession>A0A127K8N9</accession>
<protein>
    <recommendedName>
        <fullName evidence="7">Small-conductance mechanosensitive channel</fullName>
    </recommendedName>
</protein>
<dbReference type="PANTHER" id="PTHR30221:SF1">
    <property type="entry name" value="SMALL-CONDUCTANCE MECHANOSENSITIVE CHANNEL"/>
    <property type="match status" value="1"/>
</dbReference>
<dbReference type="AlphaFoldDB" id="A0A127K8N9"/>
<feature type="domain" description="Mechanosensitive ion channel MscS C-terminal" evidence="9">
    <location>
        <begin position="181"/>
        <end position="259"/>
    </location>
</feature>
<dbReference type="Pfam" id="PF21082">
    <property type="entry name" value="MS_channel_3rd"/>
    <property type="match status" value="1"/>
</dbReference>
<feature type="transmembrane region" description="Helical" evidence="7">
    <location>
        <begin position="55"/>
        <end position="77"/>
    </location>
</feature>
<feature type="domain" description="Mechanosensitive ion channel MscS" evidence="8">
    <location>
        <begin position="104"/>
        <end position="170"/>
    </location>
</feature>
<comment type="similarity">
    <text evidence="2 7">Belongs to the MscS (TC 1.A.23) family.</text>
</comment>
<dbReference type="EMBL" id="CP014646">
    <property type="protein sequence ID" value="AMO38307.1"/>
    <property type="molecule type" value="Genomic_DNA"/>
</dbReference>
<keyword evidence="4 7" id="KW-0812">Transmembrane</keyword>